<proteinExistence type="predicted"/>
<comment type="caution">
    <text evidence="2">The sequence shown here is derived from an EMBL/GenBank/DDBJ whole genome shotgun (WGS) entry which is preliminary data.</text>
</comment>
<accession>A0A9X0QHP2</accession>
<protein>
    <submittedName>
        <fullName evidence="2">Nicotinamidase-related amidase</fullName>
    </submittedName>
</protein>
<dbReference type="EMBL" id="JACHEB010000010">
    <property type="protein sequence ID" value="MBB5330329.1"/>
    <property type="molecule type" value="Genomic_DNA"/>
</dbReference>
<feature type="domain" description="Isochorismatase-like" evidence="1">
    <location>
        <begin position="69"/>
        <end position="149"/>
    </location>
</feature>
<dbReference type="InterPro" id="IPR000868">
    <property type="entry name" value="Isochorismatase-like_dom"/>
</dbReference>
<organism evidence="2 3">
    <name type="scientific">Tunturiibacter gelidiferens</name>
    <dbReference type="NCBI Taxonomy" id="3069689"/>
    <lineage>
        <taxon>Bacteria</taxon>
        <taxon>Pseudomonadati</taxon>
        <taxon>Acidobacteriota</taxon>
        <taxon>Terriglobia</taxon>
        <taxon>Terriglobales</taxon>
        <taxon>Acidobacteriaceae</taxon>
        <taxon>Tunturiibacter</taxon>
    </lineage>
</organism>
<name>A0A9X0QHP2_9BACT</name>
<evidence type="ECO:0000313" key="3">
    <source>
        <dbReference type="Proteomes" id="UP000535182"/>
    </source>
</evidence>
<dbReference type="SUPFAM" id="SSF52499">
    <property type="entry name" value="Isochorismatase-like hydrolases"/>
    <property type="match status" value="1"/>
</dbReference>
<reference evidence="2 3" key="1">
    <citation type="submission" date="2020-08" db="EMBL/GenBank/DDBJ databases">
        <title>Genomic Encyclopedia of Type Strains, Phase IV (KMG-V): Genome sequencing to study the core and pangenomes of soil and plant-associated prokaryotes.</title>
        <authorList>
            <person name="Whitman W."/>
        </authorList>
    </citation>
    <scope>NUCLEOTIDE SEQUENCE [LARGE SCALE GENOMIC DNA]</scope>
    <source>
        <strain evidence="2 3">X5P2</strain>
    </source>
</reference>
<dbReference type="Proteomes" id="UP000535182">
    <property type="component" value="Unassembled WGS sequence"/>
</dbReference>
<dbReference type="AlphaFoldDB" id="A0A9X0QHP2"/>
<sequence length="165" mass="18119">MRQALLIVDVQPSFPIPIEILHGIRKLSTLLPSVATVEKHDESVTPFESQLGWKPGEADESLVPAGRVFIKHGYLPPPAAIEYLRDLRVDRILVCGTQADTCVLAAGFALFDAGLHPTLLEWLTVGSSLDRSGELGMRLWKHHFGQVLQHSHQLDLTDVAGSLIT</sequence>
<dbReference type="InterPro" id="IPR036380">
    <property type="entry name" value="Isochorismatase-like_sf"/>
</dbReference>
<keyword evidence="3" id="KW-1185">Reference proteome</keyword>
<evidence type="ECO:0000259" key="1">
    <source>
        <dbReference type="Pfam" id="PF00857"/>
    </source>
</evidence>
<evidence type="ECO:0000313" key="2">
    <source>
        <dbReference type="EMBL" id="MBB5330329.1"/>
    </source>
</evidence>
<dbReference type="Gene3D" id="3.40.50.850">
    <property type="entry name" value="Isochorismatase-like"/>
    <property type="match status" value="1"/>
</dbReference>
<dbReference type="Pfam" id="PF00857">
    <property type="entry name" value="Isochorismatase"/>
    <property type="match status" value="1"/>
</dbReference>
<dbReference type="RefSeq" id="WP_183979719.1">
    <property type="nucleotide sequence ID" value="NZ_JACHEB010000010.1"/>
</dbReference>
<gene>
    <name evidence="2" type="ORF">HDF14_003964</name>
</gene>